<dbReference type="GO" id="GO:0016020">
    <property type="term" value="C:membrane"/>
    <property type="evidence" value="ECO:0007669"/>
    <property type="project" value="InterPro"/>
</dbReference>
<keyword evidence="1" id="KW-0732">Signal</keyword>
<organism evidence="3 4">
    <name type="scientific">Bosea lupini</name>
    <dbReference type="NCBI Taxonomy" id="1036779"/>
    <lineage>
        <taxon>Bacteria</taxon>
        <taxon>Pseudomonadati</taxon>
        <taxon>Pseudomonadota</taxon>
        <taxon>Alphaproteobacteria</taxon>
        <taxon>Hyphomicrobiales</taxon>
        <taxon>Boseaceae</taxon>
        <taxon>Bosea</taxon>
    </lineage>
</organism>
<evidence type="ECO:0000259" key="2">
    <source>
        <dbReference type="PROSITE" id="PS50990"/>
    </source>
</evidence>
<gene>
    <name evidence="3" type="ORF">SAMN04515666_102804</name>
</gene>
<evidence type="ECO:0000256" key="1">
    <source>
        <dbReference type="SAM" id="SignalP"/>
    </source>
</evidence>
<feature type="chain" id="PRO_5011502742" description="Peptidase C39 domain-containing protein" evidence="1">
    <location>
        <begin position="31"/>
        <end position="232"/>
    </location>
</feature>
<dbReference type="PROSITE" id="PS50990">
    <property type="entry name" value="PEPTIDASE_C39"/>
    <property type="match status" value="1"/>
</dbReference>
<evidence type="ECO:0000313" key="4">
    <source>
        <dbReference type="Proteomes" id="UP000199664"/>
    </source>
</evidence>
<proteinExistence type="predicted"/>
<accession>A0A1H7MCG1</accession>
<name>A0A1H7MCG1_9HYPH</name>
<dbReference type="GO" id="GO:0008233">
    <property type="term" value="F:peptidase activity"/>
    <property type="evidence" value="ECO:0007669"/>
    <property type="project" value="InterPro"/>
</dbReference>
<reference evidence="4" key="1">
    <citation type="submission" date="2016-10" db="EMBL/GenBank/DDBJ databases">
        <authorList>
            <person name="Varghese N."/>
            <person name="Submissions S."/>
        </authorList>
    </citation>
    <scope>NUCLEOTIDE SEQUENCE [LARGE SCALE GENOMIC DNA]</scope>
    <source>
        <strain evidence="4">LMG 26383,CCUG 61248,R- 45681</strain>
    </source>
</reference>
<sequence>MLRPAPTRRRFMGYGVALSASLASGLPARAEETPAQESSVRRPKSFLERRFDGVVGQTADFTCGAASVATILTYYWNRPTTEIEVLEIIRSRYTAEQWKNREGNGVSFDDLIFAAKKLGFQAAGAEIGLEDLPKLAAPVILHLDKGKFQHFSVLRRAVSEVYYMADSIVGQTVLTLPDLRSQYTGKALAIAKRKADLPTGAALSAVRDGTSVSRLVGDVMLRGSELLPPALR</sequence>
<feature type="domain" description="Peptidase C39" evidence="2">
    <location>
        <begin position="57"/>
        <end position="190"/>
    </location>
</feature>
<dbReference type="Gene3D" id="3.90.70.10">
    <property type="entry name" value="Cysteine proteinases"/>
    <property type="match status" value="1"/>
</dbReference>
<feature type="signal peptide" evidence="1">
    <location>
        <begin position="1"/>
        <end position="30"/>
    </location>
</feature>
<dbReference type="GO" id="GO:0006508">
    <property type="term" value="P:proteolysis"/>
    <property type="evidence" value="ECO:0007669"/>
    <property type="project" value="InterPro"/>
</dbReference>
<evidence type="ECO:0000313" key="3">
    <source>
        <dbReference type="EMBL" id="SEL08771.1"/>
    </source>
</evidence>
<dbReference type="EMBL" id="FOAN01000002">
    <property type="protein sequence ID" value="SEL08771.1"/>
    <property type="molecule type" value="Genomic_DNA"/>
</dbReference>
<dbReference type="STRING" id="1036779.SAMN04515666_102804"/>
<dbReference type="AlphaFoldDB" id="A0A1H7MCG1"/>
<keyword evidence="4" id="KW-1185">Reference proteome</keyword>
<protein>
    <recommendedName>
        <fullName evidence="2">Peptidase C39 domain-containing protein</fullName>
    </recommendedName>
</protein>
<dbReference type="Pfam" id="PF03412">
    <property type="entry name" value="Peptidase_C39"/>
    <property type="match status" value="1"/>
</dbReference>
<dbReference type="InterPro" id="IPR005074">
    <property type="entry name" value="Peptidase_C39"/>
</dbReference>
<dbReference type="PROSITE" id="PS51318">
    <property type="entry name" value="TAT"/>
    <property type="match status" value="1"/>
</dbReference>
<dbReference type="GO" id="GO:0005524">
    <property type="term" value="F:ATP binding"/>
    <property type="evidence" value="ECO:0007669"/>
    <property type="project" value="InterPro"/>
</dbReference>
<dbReference type="InterPro" id="IPR006311">
    <property type="entry name" value="TAT_signal"/>
</dbReference>
<dbReference type="Proteomes" id="UP000199664">
    <property type="component" value="Unassembled WGS sequence"/>
</dbReference>